<evidence type="ECO:0000313" key="1">
    <source>
        <dbReference type="EMBL" id="KAJ8001840.1"/>
    </source>
</evidence>
<dbReference type="Proteomes" id="UP001157502">
    <property type="component" value="Chromosome 14"/>
</dbReference>
<organism evidence="1 2">
    <name type="scientific">Dallia pectoralis</name>
    <name type="common">Alaska blackfish</name>
    <dbReference type="NCBI Taxonomy" id="75939"/>
    <lineage>
        <taxon>Eukaryota</taxon>
        <taxon>Metazoa</taxon>
        <taxon>Chordata</taxon>
        <taxon>Craniata</taxon>
        <taxon>Vertebrata</taxon>
        <taxon>Euteleostomi</taxon>
        <taxon>Actinopterygii</taxon>
        <taxon>Neopterygii</taxon>
        <taxon>Teleostei</taxon>
        <taxon>Protacanthopterygii</taxon>
        <taxon>Esociformes</taxon>
        <taxon>Umbridae</taxon>
        <taxon>Dallia</taxon>
    </lineage>
</organism>
<sequence>MFRGEGTIFLTDQRKVNSSHLGKLRGKQKSFLKKRYQSPPGGETEHRFFVNCDLLYKVEENIEVNQHEYILIETGYRQRHDLLCSYIKPEPDDTFRTCLITGAAGIGKSSNVRRFVLNWAEGKDNQDIQLIFPLPFRELNLLKEKLNLIELLYNFFPELKDPGIYNLESYIVGFLFDGLDEFRRSLDFKNSPKMTDVMDAVSVPTLLTNLIIGNILPDARIWISSRPAAVSRIPCRYIDDVTEIGGFGDKEKEEFFRRAICDKKQANAVITFLKSSKGIYNLCQIPFICSIAASVLEKHYVEEKICEPFALTPFFNDLLVLLKMEKHNVKMVDELGQLALKQLIKGNTVFYEEDLQECNFDVKVASLYAKVKVPVFREDIGLHQKKIYYFSHTTIQEFFAAMWFLQSNCHQNEIHPVDPKNQIERALWFFRDSTHLKNAVDMTLRSKSGHLDLFLRFLLGIARSFNLMFSKAGFAPSTALPETLEYIKKKVLENPATPRAVNLLYCLKELNDFSLENDGKLFLATGLLPDTQYPRAHWSDLTTILAADTGKVDMMGFIFENRGDRELLRTLPLVKASKTATLQYHNLTERSCEGLASALTSKVSHLRGLDLSFNTLKDSGVELLAAGLAKPHCRLESLKLSGCRMKQKGFAALGNALQSNPTHLRELDLSGNEPGVSGVFRLADGLKVVQCKLQTLKLSNCKLGLELCQALEVFLKDNPQHLRMLDVSMNNLGDAGVILLMDLLTLTQIHRLELYCCQLTEECCKHMADCLVDVTSLRELNLSNNNLKDTGIKRLGEAFGHLNCRLVKLNLACNVYGSCRWPPIGFNPIFLKHLDISRNCFEDGNLNAVLFLEIIPYSLEVLRLTDCKLTEQCCRNMTNTFWNHFTNLKELDLSGNQLGDACVQTLCKALTSGTCRLERLFLACCGITAAGCTSLAVALKYSRSSITHLGLMGNDTGEEGLRILSAVRDDPRYKLQTLEINE</sequence>
<dbReference type="EMBL" id="CM055741">
    <property type="protein sequence ID" value="KAJ8001840.1"/>
    <property type="molecule type" value="Genomic_DNA"/>
</dbReference>
<name>A0ACC2GEG2_DALPE</name>
<protein>
    <submittedName>
        <fullName evidence="1">Uncharacterized protein</fullName>
    </submittedName>
</protein>
<proteinExistence type="predicted"/>
<keyword evidence="2" id="KW-1185">Reference proteome</keyword>
<comment type="caution">
    <text evidence="1">The sequence shown here is derived from an EMBL/GenBank/DDBJ whole genome shotgun (WGS) entry which is preliminary data.</text>
</comment>
<reference evidence="1" key="1">
    <citation type="submission" date="2021-05" db="EMBL/GenBank/DDBJ databases">
        <authorList>
            <person name="Pan Q."/>
            <person name="Jouanno E."/>
            <person name="Zahm M."/>
            <person name="Klopp C."/>
            <person name="Cabau C."/>
            <person name="Louis A."/>
            <person name="Berthelot C."/>
            <person name="Parey E."/>
            <person name="Roest Crollius H."/>
            <person name="Montfort J."/>
            <person name="Robinson-Rechavi M."/>
            <person name="Bouchez O."/>
            <person name="Lampietro C."/>
            <person name="Lopez Roques C."/>
            <person name="Donnadieu C."/>
            <person name="Postlethwait J."/>
            <person name="Bobe J."/>
            <person name="Dillon D."/>
            <person name="Chandos A."/>
            <person name="von Hippel F."/>
            <person name="Guiguen Y."/>
        </authorList>
    </citation>
    <scope>NUCLEOTIDE SEQUENCE</scope>
    <source>
        <strain evidence="1">YG-Jan2019</strain>
    </source>
</reference>
<accession>A0ACC2GEG2</accession>
<evidence type="ECO:0000313" key="2">
    <source>
        <dbReference type="Proteomes" id="UP001157502"/>
    </source>
</evidence>
<gene>
    <name evidence="1" type="ORF">DPEC_G00173590</name>
</gene>